<gene>
    <name evidence="1" type="ORF">IAG03_12280</name>
</gene>
<dbReference type="Proteomes" id="UP000651482">
    <property type="component" value="Unassembled WGS sequence"/>
</dbReference>
<dbReference type="Pfam" id="PF14871">
    <property type="entry name" value="GHL6"/>
    <property type="match status" value="1"/>
</dbReference>
<comment type="caution">
    <text evidence="1">The sequence shown here is derived from an EMBL/GenBank/DDBJ whole genome shotgun (WGS) entry which is preliminary data.</text>
</comment>
<dbReference type="Gene3D" id="3.40.50.880">
    <property type="match status" value="1"/>
</dbReference>
<dbReference type="AlphaFoldDB" id="A0A926DB08"/>
<accession>A0A926DB08</accession>
<dbReference type="EMBL" id="JACRSN010000022">
    <property type="protein sequence ID" value="MBC8534748.1"/>
    <property type="molecule type" value="Genomic_DNA"/>
</dbReference>
<evidence type="ECO:0000313" key="2">
    <source>
        <dbReference type="Proteomes" id="UP000651482"/>
    </source>
</evidence>
<dbReference type="InterPro" id="IPR028212">
    <property type="entry name" value="GHL6"/>
</dbReference>
<evidence type="ECO:0000313" key="1">
    <source>
        <dbReference type="EMBL" id="MBC8534748.1"/>
    </source>
</evidence>
<reference evidence="1" key="1">
    <citation type="submission" date="2020-08" db="EMBL/GenBank/DDBJ databases">
        <title>Genome public.</title>
        <authorList>
            <person name="Liu C."/>
            <person name="Sun Q."/>
        </authorList>
    </citation>
    <scope>NUCLEOTIDE SEQUENCE</scope>
    <source>
        <strain evidence="1">NSJ-40</strain>
    </source>
</reference>
<proteinExistence type="predicted"/>
<organism evidence="1 2">
    <name type="scientific">Yeguia hominis</name>
    <dbReference type="NCBI Taxonomy" id="2763662"/>
    <lineage>
        <taxon>Bacteria</taxon>
        <taxon>Bacillati</taxon>
        <taxon>Bacillota</taxon>
        <taxon>Clostridia</taxon>
        <taxon>Eubacteriales</taxon>
        <taxon>Yeguiaceae</taxon>
        <taxon>Yeguia</taxon>
    </lineage>
</organism>
<dbReference type="SUPFAM" id="SSF51445">
    <property type="entry name" value="(Trans)glycosidases"/>
    <property type="match status" value="1"/>
</dbReference>
<dbReference type="RefSeq" id="WP_249320332.1">
    <property type="nucleotide sequence ID" value="NZ_JACRSN010000022.1"/>
</dbReference>
<sequence>MGKWYQNKLRRTLLDMHIPDWNDEFMRSFDPETYFKALKTANVNAPMIYVQAHTGLCYWPTKVGTMHKGFVGCEDKMKHLFDLCNADGMSTILYYSLIYNTEEYFKHPQWQMRDVEGRGCTFKGSRYGLCCPNNMEYRAFVAAQIAEFLDYFTCDGVFFDMPFWPMVCYCDSCRARWEKEVGGEMPTIVDWNDPRWRTFHEKLNVWMGEFAQFATDEVKRRKPEVSVEHQFGPSMHYWRFGQNELIAKASDYIGTDLYGGIEQQSFACKAWYHLTSNQPFQYMTSRCYPTLAEHTTTKSPDLLRLCVFMTYAHHGAALLIDAIDPIGTIDPRVYEKMGKIYRESEQYEPYLKRGEMVHNVSLYYDLNGKMDAENNGYSTDSPQNANTEMDKVEFPHAGAIMGAANALRKHHIPYGVINNGRLDLIERADVLVIPDDPGMKAPACEAVKKYVENGGKLYFSGHSAPELLKEFFGVSFDGFTEENFTYMAPTEGSDIFLGEFTKAHPLPVEKRAAKVTGTPKGEVLATITLPYSVPTPKLTFPLDYYGAPFQGYDREQRYGSIHSNPPSHLTTDMPGILKAQYGNGTVIWSALPIEGVICPQHSEIFAGIIRELMGEKPFAFGANAADSVECILFEDGDEKLLSLVNLQEDFHTMPAVDTEVWVASDRAPKAVCSLPDEKPVAYRYEDGKVKIFIDRFKQFRMFAFRF</sequence>
<dbReference type="SUPFAM" id="SSF52317">
    <property type="entry name" value="Class I glutamine amidotransferase-like"/>
    <property type="match status" value="1"/>
</dbReference>
<name>A0A926DB08_9FIRM</name>
<protein>
    <submittedName>
        <fullName evidence="1">Alpha-L-fucosidase</fullName>
    </submittedName>
</protein>
<dbReference type="InterPro" id="IPR017853">
    <property type="entry name" value="GH"/>
</dbReference>
<dbReference type="Gene3D" id="3.20.20.80">
    <property type="entry name" value="Glycosidases"/>
    <property type="match status" value="1"/>
</dbReference>
<keyword evidence="2" id="KW-1185">Reference proteome</keyword>
<dbReference type="InterPro" id="IPR029062">
    <property type="entry name" value="Class_I_gatase-like"/>
</dbReference>
<dbReference type="CDD" id="cd03143">
    <property type="entry name" value="A4_beta-galactosidase_middle_domain"/>
    <property type="match status" value="1"/>
</dbReference>